<dbReference type="AlphaFoldDB" id="A0A0B8ZS78"/>
<feature type="transmembrane region" description="Helical" evidence="9">
    <location>
        <begin position="299"/>
        <end position="316"/>
    </location>
</feature>
<comment type="subcellular location">
    <subcellularLocation>
        <location evidence="1 9">Cell membrane</location>
        <topology evidence="1 9">Multi-pass membrane protein</topology>
    </subcellularLocation>
</comment>
<evidence type="ECO:0000256" key="1">
    <source>
        <dbReference type="ARBA" id="ARBA00004651"/>
    </source>
</evidence>
<dbReference type="STRING" id="48936.NJ75_00034"/>
<evidence type="ECO:0000313" key="11">
    <source>
        <dbReference type="EMBL" id="KHS49553.1"/>
    </source>
</evidence>
<dbReference type="GO" id="GO:0015420">
    <property type="term" value="F:ABC-type vitamin B12 transporter activity"/>
    <property type="evidence" value="ECO:0007669"/>
    <property type="project" value="UniProtKB-UniRule"/>
</dbReference>
<dbReference type="PATRIC" id="fig|48936.3.peg.262"/>
<evidence type="ECO:0000256" key="2">
    <source>
        <dbReference type="ARBA" id="ARBA00004953"/>
    </source>
</evidence>
<evidence type="ECO:0000256" key="4">
    <source>
        <dbReference type="ARBA" id="ARBA00022475"/>
    </source>
</evidence>
<dbReference type="PANTHER" id="PTHR34308">
    <property type="entry name" value="COBALAMIN BIOSYNTHESIS PROTEIN CBIB"/>
    <property type="match status" value="1"/>
</dbReference>
<dbReference type="GO" id="GO:0005886">
    <property type="term" value="C:plasma membrane"/>
    <property type="evidence" value="ECO:0007669"/>
    <property type="project" value="UniProtKB-SubCell"/>
</dbReference>
<reference evidence="10 12" key="1">
    <citation type="submission" date="2014-10" db="EMBL/GenBank/DDBJ databases">
        <title>Draft genome sequence of Novosphingobium subterraneum DSM 12447.</title>
        <authorList>
            <person name="Gan H.M."/>
            <person name="Gan H.Y."/>
            <person name="Savka M.A."/>
        </authorList>
    </citation>
    <scope>NUCLEOTIDE SEQUENCE [LARGE SCALE GENOMIC DNA]</scope>
    <source>
        <strain evidence="10 12">DSM 12447</strain>
    </source>
</reference>
<dbReference type="Proteomes" id="UP000031338">
    <property type="component" value="Unassembled WGS sequence"/>
</dbReference>
<keyword evidence="7 9" id="KW-1133">Transmembrane helix</keyword>
<dbReference type="EMBL" id="JRVC01000001">
    <property type="protein sequence ID" value="KHS49553.1"/>
    <property type="molecule type" value="Genomic_DNA"/>
</dbReference>
<evidence type="ECO:0000256" key="6">
    <source>
        <dbReference type="ARBA" id="ARBA00022692"/>
    </source>
</evidence>
<dbReference type="UniPathway" id="UPA00148"/>
<evidence type="ECO:0000313" key="10">
    <source>
        <dbReference type="EMBL" id="KHS49331.1"/>
    </source>
</evidence>
<dbReference type="GO" id="GO:0048472">
    <property type="term" value="F:threonine-phosphate decarboxylase activity"/>
    <property type="evidence" value="ECO:0007669"/>
    <property type="project" value="InterPro"/>
</dbReference>
<evidence type="ECO:0000313" key="12">
    <source>
        <dbReference type="Proteomes" id="UP000031338"/>
    </source>
</evidence>
<keyword evidence="5 9" id="KW-0169">Cobalamin biosynthesis</keyword>
<evidence type="ECO:0000256" key="3">
    <source>
        <dbReference type="ARBA" id="ARBA00006263"/>
    </source>
</evidence>
<proteinExistence type="inferred from homology"/>
<comment type="similarity">
    <text evidence="3 9">Belongs to the CobD/CbiB family.</text>
</comment>
<accession>A0A0B8ZS78</accession>
<evidence type="ECO:0000256" key="5">
    <source>
        <dbReference type="ARBA" id="ARBA00022573"/>
    </source>
</evidence>
<keyword evidence="4 9" id="KW-1003">Cell membrane</keyword>
<name>A0A0B8ZS78_9SPHN</name>
<comment type="function">
    <text evidence="9">Converts cobyric acid to cobinamide by the addition of aminopropanol on the F carboxylic group.</text>
</comment>
<evidence type="ECO:0000256" key="8">
    <source>
        <dbReference type="ARBA" id="ARBA00023136"/>
    </source>
</evidence>
<evidence type="ECO:0000256" key="7">
    <source>
        <dbReference type="ARBA" id="ARBA00022989"/>
    </source>
</evidence>
<dbReference type="GO" id="GO:0016874">
    <property type="term" value="F:ligase activity"/>
    <property type="evidence" value="ECO:0007669"/>
    <property type="project" value="UniProtKB-KW"/>
</dbReference>
<keyword evidence="10" id="KW-0436">Ligase</keyword>
<keyword evidence="6 9" id="KW-0812">Transmembrane</keyword>
<keyword evidence="12" id="KW-1185">Reference proteome</keyword>
<dbReference type="HAMAP" id="MF_00024">
    <property type="entry name" value="CobD_CbiB"/>
    <property type="match status" value="1"/>
</dbReference>
<dbReference type="GO" id="GO:0009236">
    <property type="term" value="P:cobalamin biosynthetic process"/>
    <property type="evidence" value="ECO:0007669"/>
    <property type="project" value="UniProtKB-UniRule"/>
</dbReference>
<gene>
    <name evidence="9" type="primary">cobD</name>
    <name evidence="10" type="ORF">NJ75_00034</name>
    <name evidence="11" type="ORF">NJ75_00256</name>
</gene>
<feature type="transmembrane region" description="Helical" evidence="9">
    <location>
        <begin position="63"/>
        <end position="82"/>
    </location>
</feature>
<comment type="pathway">
    <text evidence="2 9">Cofactor biosynthesis; adenosylcobalamin biosynthesis.</text>
</comment>
<feature type="transmembrane region" description="Helical" evidence="9">
    <location>
        <begin position="220"/>
        <end position="239"/>
    </location>
</feature>
<evidence type="ECO:0000256" key="9">
    <source>
        <dbReference type="HAMAP-Rule" id="MF_00024"/>
    </source>
</evidence>
<protein>
    <recommendedName>
        <fullName evidence="9">Cobalamin biosynthesis protein CobD</fullName>
    </recommendedName>
</protein>
<dbReference type="InterPro" id="IPR004485">
    <property type="entry name" value="Cobalamin_biosynth_CobD/CbiB"/>
</dbReference>
<keyword evidence="8 9" id="KW-0472">Membrane</keyword>
<organism evidence="10 12">
    <name type="scientific">Novosphingobium subterraneum</name>
    <dbReference type="NCBI Taxonomy" id="48936"/>
    <lineage>
        <taxon>Bacteria</taxon>
        <taxon>Pseudomonadati</taxon>
        <taxon>Pseudomonadota</taxon>
        <taxon>Alphaproteobacteria</taxon>
        <taxon>Sphingomonadales</taxon>
        <taxon>Sphingomonadaceae</taxon>
        <taxon>Novosphingobium</taxon>
    </lineage>
</organism>
<sequence length="323" mass="34471">MPCSKTMAEPFALMALVLDAAIGWPGALYRRVGHPVGLFARIINACEGAWNRPTHSDGIRKTLGVMTVLILLVLTIGAGLGLTALARHLLGSCWWLGAAALAWPALAQRSLYDHVLPIAVALEQNDLESARHAVSMIVGRDTDTLDRAGVARAAIESLAESFCDGIAAPLFWLVIGGLPGVWAYKAINTADSLIGHKEARWRAFGWAAARTDDVMNLLPARLGGVVVCLAGGGGWATLWRDHRRHASPNAGWTEAAMAGALDLALAGPVSYDGVTHAKDWIGSGRRDAGAADVRRALRIYVRACLLLWAIVAALTWKDIVWAL</sequence>
<comment type="caution">
    <text evidence="9">Lacks conserved residue(s) required for the propagation of feature annotation.</text>
</comment>
<dbReference type="EMBL" id="JRVC01000001">
    <property type="protein sequence ID" value="KHS49331.1"/>
    <property type="molecule type" value="Genomic_DNA"/>
</dbReference>
<comment type="caution">
    <text evidence="10">The sequence shown here is derived from an EMBL/GenBank/DDBJ whole genome shotgun (WGS) entry which is preliminary data.</text>
</comment>
<dbReference type="Pfam" id="PF03186">
    <property type="entry name" value="CobD_Cbib"/>
    <property type="match status" value="1"/>
</dbReference>
<dbReference type="NCBIfam" id="TIGR00380">
    <property type="entry name" value="cobal_cbiB"/>
    <property type="match status" value="1"/>
</dbReference>
<dbReference type="PANTHER" id="PTHR34308:SF1">
    <property type="entry name" value="COBALAMIN BIOSYNTHESIS PROTEIN CBIB"/>
    <property type="match status" value="1"/>
</dbReference>